<protein>
    <submittedName>
        <fullName evidence="1">Uncharacterized protein</fullName>
    </submittedName>
</protein>
<evidence type="ECO:0000313" key="1">
    <source>
        <dbReference type="EMBL" id="RSL74514.1"/>
    </source>
</evidence>
<keyword evidence="2" id="KW-1185">Reference proteome</keyword>
<evidence type="ECO:0000313" key="2">
    <source>
        <dbReference type="Proteomes" id="UP000287972"/>
    </source>
</evidence>
<sequence length="105" mass="12043">MLLPLALDLEGLVFKRYSHHLPPTTPFVVDAARQDLSALKTVYEGAWIAEPEQQLFPFPSIPPSWRRPLRFSAGTSIGVVSHNTQRYLYKYFQPQLPSNHGRSFF</sequence>
<comment type="caution">
    <text evidence="1">The sequence shown here is derived from an EMBL/GenBank/DDBJ whole genome shotgun (WGS) entry which is preliminary data.</text>
</comment>
<dbReference type="AlphaFoldDB" id="A0A428RAF4"/>
<name>A0A428RAF4_9HYPO</name>
<accession>A0A428RAF4</accession>
<reference evidence="1 2" key="1">
    <citation type="submission" date="2017-06" db="EMBL/GenBank/DDBJ databases">
        <title>Comparative genomic analysis of Ambrosia Fusariam Clade fungi.</title>
        <authorList>
            <person name="Stajich J.E."/>
            <person name="Carrillo J."/>
            <person name="Kijimoto T."/>
            <person name="Eskalen A."/>
            <person name="O'Donnell K."/>
            <person name="Kasson M."/>
        </authorList>
    </citation>
    <scope>NUCLEOTIDE SEQUENCE [LARGE SCALE GENOMIC DNA]</scope>
    <source>
        <strain evidence="1 2">NRRL62606</strain>
    </source>
</reference>
<organism evidence="1 2">
    <name type="scientific">Fusarium floridanum</name>
    <dbReference type="NCBI Taxonomy" id="1325733"/>
    <lineage>
        <taxon>Eukaryota</taxon>
        <taxon>Fungi</taxon>
        <taxon>Dikarya</taxon>
        <taxon>Ascomycota</taxon>
        <taxon>Pezizomycotina</taxon>
        <taxon>Sordariomycetes</taxon>
        <taxon>Hypocreomycetidae</taxon>
        <taxon>Hypocreales</taxon>
        <taxon>Nectriaceae</taxon>
        <taxon>Fusarium</taxon>
        <taxon>Fusarium solani species complex</taxon>
    </lineage>
</organism>
<dbReference type="EMBL" id="NKCL01000394">
    <property type="protein sequence ID" value="RSL74514.1"/>
    <property type="molecule type" value="Genomic_DNA"/>
</dbReference>
<gene>
    <name evidence="1" type="ORF">CEP51_011516</name>
</gene>
<proteinExistence type="predicted"/>
<dbReference type="Proteomes" id="UP000287972">
    <property type="component" value="Unassembled WGS sequence"/>
</dbReference>